<dbReference type="GO" id="GO:0008194">
    <property type="term" value="F:UDP-glycosyltransferase activity"/>
    <property type="evidence" value="ECO:0007669"/>
    <property type="project" value="InterPro"/>
</dbReference>
<protein>
    <submittedName>
        <fullName evidence="6">UDP-glucuronosyltransferase</fullName>
    </submittedName>
</protein>
<dbReference type="InterPro" id="IPR050271">
    <property type="entry name" value="UDP-glycosyltransferase"/>
</dbReference>
<dbReference type="PROSITE" id="PS00375">
    <property type="entry name" value="UDPGT"/>
    <property type="match status" value="1"/>
</dbReference>
<proteinExistence type="inferred from homology"/>
<evidence type="ECO:0000313" key="6">
    <source>
        <dbReference type="EMBL" id="TGZ47901.1"/>
    </source>
</evidence>
<dbReference type="Gene3D" id="3.40.50.2000">
    <property type="entry name" value="Glycogen Phosphorylase B"/>
    <property type="match status" value="2"/>
</dbReference>
<dbReference type="STRING" id="300112.A0A4S2KEU7"/>
<keyword evidence="7" id="KW-1185">Reference proteome</keyword>
<name>A0A4S2KEU7_9HYME</name>
<evidence type="ECO:0000256" key="1">
    <source>
        <dbReference type="ARBA" id="ARBA00009995"/>
    </source>
</evidence>
<dbReference type="AlphaFoldDB" id="A0A4S2KEU7"/>
<keyword evidence="5" id="KW-0812">Transmembrane</keyword>
<feature type="transmembrane region" description="Helical" evidence="5">
    <location>
        <begin position="658"/>
        <end position="678"/>
    </location>
</feature>
<organism evidence="6 7">
    <name type="scientific">Temnothorax longispinosus</name>
    <dbReference type="NCBI Taxonomy" id="300112"/>
    <lineage>
        <taxon>Eukaryota</taxon>
        <taxon>Metazoa</taxon>
        <taxon>Ecdysozoa</taxon>
        <taxon>Arthropoda</taxon>
        <taxon>Hexapoda</taxon>
        <taxon>Insecta</taxon>
        <taxon>Pterygota</taxon>
        <taxon>Neoptera</taxon>
        <taxon>Endopterygota</taxon>
        <taxon>Hymenoptera</taxon>
        <taxon>Apocrita</taxon>
        <taxon>Aculeata</taxon>
        <taxon>Formicoidea</taxon>
        <taxon>Formicidae</taxon>
        <taxon>Myrmicinae</taxon>
        <taxon>Temnothorax</taxon>
    </lineage>
</organism>
<dbReference type="PANTHER" id="PTHR48043">
    <property type="entry name" value="EG:EG0003.4 PROTEIN-RELATED"/>
    <property type="match status" value="1"/>
</dbReference>
<evidence type="ECO:0000313" key="7">
    <source>
        <dbReference type="Proteomes" id="UP000310200"/>
    </source>
</evidence>
<dbReference type="FunFam" id="3.40.50.2000:FF:000050">
    <property type="entry name" value="UDP-glucuronosyltransferase"/>
    <property type="match status" value="1"/>
</dbReference>
<feature type="compositionally biased region" description="Polar residues" evidence="4">
    <location>
        <begin position="1"/>
        <end position="14"/>
    </location>
</feature>
<dbReference type="Proteomes" id="UP000310200">
    <property type="component" value="Unassembled WGS sequence"/>
</dbReference>
<keyword evidence="3 6" id="KW-0808">Transferase</keyword>
<dbReference type="PANTHER" id="PTHR48043:SF27">
    <property type="entry name" value="UDP-GLUCURONOSYLTRANSFERASE"/>
    <property type="match status" value="1"/>
</dbReference>
<feature type="region of interest" description="Disordered" evidence="4">
    <location>
        <begin position="1"/>
        <end position="99"/>
    </location>
</feature>
<gene>
    <name evidence="6" type="ORF">DBV15_10225</name>
</gene>
<feature type="compositionally biased region" description="Basic and acidic residues" evidence="4">
    <location>
        <begin position="54"/>
        <end position="69"/>
    </location>
</feature>
<dbReference type="EMBL" id="QBLH01002624">
    <property type="protein sequence ID" value="TGZ47901.1"/>
    <property type="molecule type" value="Genomic_DNA"/>
</dbReference>
<dbReference type="InterPro" id="IPR035595">
    <property type="entry name" value="UDP_glycos_trans_CS"/>
</dbReference>
<keyword evidence="2" id="KW-0328">Glycosyltransferase</keyword>
<accession>A0A4S2KEU7</accession>
<comment type="caution">
    <text evidence="6">The sequence shown here is derived from an EMBL/GenBank/DDBJ whole genome shotgun (WGS) entry which is preliminary data.</text>
</comment>
<sequence>RRVRESIQQMGTWKNSRHESPAARVTFYGKRRKLETGLRARKRYPKPDITQIERTGRNREDAAKQRPDATRSQNDRGVINGTDHRNGDDSSVRRRELERKGSVLPPSIIPFTRPEKFRGEYEFVVDFSGRFSLRRCTKEVRDEGDARSNVTRIVRGRNEKEEKRREEKEKRCRVARRLSFSVEGSSTISRLRRPLLGYNVLMATMGGTKSHTVPFVALGTSLRSRGHNVTLLSAFPGPAANNGLHELVPSILEAYVENFTAQWDLVGARFRNELPVSPWDAMRYAWESCEALLQDAPSIASMRRPDGDPLARWDVAVLDGAYPECMLGILHAENVPTIMLNTVALYSGSIMRQGNPSPWSVTPYFGKAITQDMTFLQRVLNTAALFTLKIMHWFTVSIYLQPTLQRYLGNHIPDDLHSLTAEVPLTLQNSHYSVGDSVPYLSNVVNVACLHCRPAMQLSSDLESFLRRGFVFVSMGSSVRASGMPEALLQIFVAVFSTLPYNVVWKWDGGKIKDLPANVRTAAWWPQQELLGHPKLRAFVSHGGLLSLHEAAYHGAPTLVLPVFCDHDGNAAQAEKLGYALVMDLAGISISALREGIIKVAALHNNSYREAAKKRSELLRDLPIGPRELATWWVEHVAKHGGADHLKSSIRYMSVSHYYSIDVAIFYILSLILIMYGLKKLCWRAVISQDVFKKKID</sequence>
<feature type="compositionally biased region" description="Basic and acidic residues" evidence="4">
    <location>
        <begin position="82"/>
        <end position="99"/>
    </location>
</feature>
<feature type="compositionally biased region" description="Basic residues" evidence="4">
    <location>
        <begin position="29"/>
        <end position="44"/>
    </location>
</feature>
<keyword evidence="5" id="KW-1133">Transmembrane helix</keyword>
<dbReference type="CDD" id="cd03784">
    <property type="entry name" value="GT1_Gtf-like"/>
    <property type="match status" value="1"/>
</dbReference>
<dbReference type="Pfam" id="PF00201">
    <property type="entry name" value="UDPGT"/>
    <property type="match status" value="1"/>
</dbReference>
<evidence type="ECO:0000256" key="3">
    <source>
        <dbReference type="ARBA" id="ARBA00022679"/>
    </source>
</evidence>
<keyword evidence="5" id="KW-0472">Membrane</keyword>
<evidence type="ECO:0000256" key="4">
    <source>
        <dbReference type="SAM" id="MobiDB-lite"/>
    </source>
</evidence>
<feature type="non-terminal residue" evidence="6">
    <location>
        <position position="1"/>
    </location>
</feature>
<evidence type="ECO:0000256" key="5">
    <source>
        <dbReference type="SAM" id="Phobius"/>
    </source>
</evidence>
<dbReference type="InterPro" id="IPR002213">
    <property type="entry name" value="UDP_glucos_trans"/>
</dbReference>
<dbReference type="SUPFAM" id="SSF53756">
    <property type="entry name" value="UDP-Glycosyltransferase/glycogen phosphorylase"/>
    <property type="match status" value="1"/>
</dbReference>
<evidence type="ECO:0000256" key="2">
    <source>
        <dbReference type="ARBA" id="ARBA00022676"/>
    </source>
</evidence>
<reference evidence="6 7" key="1">
    <citation type="journal article" date="2019" name="Philos. Trans. R. Soc. Lond., B, Biol. Sci.">
        <title>Ant behaviour and brain gene expression of defending hosts depend on the ecological success of the intruding social parasite.</title>
        <authorList>
            <person name="Kaur R."/>
            <person name="Stoldt M."/>
            <person name="Jongepier E."/>
            <person name="Feldmeyer B."/>
            <person name="Menzel F."/>
            <person name="Bornberg-Bauer E."/>
            <person name="Foitzik S."/>
        </authorList>
    </citation>
    <scope>NUCLEOTIDE SEQUENCE [LARGE SCALE GENOMIC DNA]</scope>
    <source>
        <tissue evidence="6">Whole body</tissue>
    </source>
</reference>
<comment type="similarity">
    <text evidence="1">Belongs to the UDP-glycosyltransferase family.</text>
</comment>